<organism evidence="3 4">
    <name type="scientific">Pseudonocardia humida</name>
    <dbReference type="NCBI Taxonomy" id="2800819"/>
    <lineage>
        <taxon>Bacteria</taxon>
        <taxon>Bacillati</taxon>
        <taxon>Actinomycetota</taxon>
        <taxon>Actinomycetes</taxon>
        <taxon>Pseudonocardiales</taxon>
        <taxon>Pseudonocardiaceae</taxon>
        <taxon>Pseudonocardia</taxon>
    </lineage>
</organism>
<dbReference type="InterPro" id="IPR001466">
    <property type="entry name" value="Beta-lactam-related"/>
</dbReference>
<protein>
    <submittedName>
        <fullName evidence="3">Serine hydrolase</fullName>
    </submittedName>
</protein>
<reference evidence="3" key="1">
    <citation type="submission" date="2021-04" db="EMBL/GenBank/DDBJ databases">
        <title>Pseudonocardia sp. nov., isolated from sandy soil of mangrove forest.</title>
        <authorList>
            <person name="Zan Z."/>
            <person name="Huang R."/>
            <person name="Liu W."/>
        </authorList>
    </citation>
    <scope>NUCLEOTIDE SEQUENCE</scope>
    <source>
        <strain evidence="3">S2-4</strain>
    </source>
</reference>
<comment type="caution">
    <text evidence="3">The sequence shown here is derived from an EMBL/GenBank/DDBJ whole genome shotgun (WGS) entry which is preliminary data.</text>
</comment>
<dbReference type="InterPro" id="IPR050789">
    <property type="entry name" value="Diverse_Enzym_Activities"/>
</dbReference>
<keyword evidence="3" id="KW-0378">Hydrolase</keyword>
<evidence type="ECO:0000313" key="3">
    <source>
        <dbReference type="EMBL" id="MCO1655212.1"/>
    </source>
</evidence>
<gene>
    <name evidence="3" type="ORF">KDL28_09115</name>
</gene>
<dbReference type="InterPro" id="IPR012338">
    <property type="entry name" value="Beta-lactam/transpept-like"/>
</dbReference>
<dbReference type="InterPro" id="IPR006311">
    <property type="entry name" value="TAT_signal"/>
</dbReference>
<evidence type="ECO:0000256" key="1">
    <source>
        <dbReference type="SAM" id="MobiDB-lite"/>
    </source>
</evidence>
<feature type="domain" description="Beta-lactamase-related" evidence="2">
    <location>
        <begin position="69"/>
        <end position="408"/>
    </location>
</feature>
<proteinExistence type="predicted"/>
<dbReference type="PANTHER" id="PTHR43283">
    <property type="entry name" value="BETA-LACTAMASE-RELATED"/>
    <property type="match status" value="1"/>
</dbReference>
<dbReference type="PANTHER" id="PTHR43283:SF3">
    <property type="entry name" value="BETA-LACTAMASE FAMILY PROTEIN (AFU_ORTHOLOGUE AFUA_5G07500)"/>
    <property type="match status" value="1"/>
</dbReference>
<sequence>MGDSASNPGRGVNRRRLLGWSGLAAGAVAVGVPLVGAGIGNAAPTGSGAPAPPGDDAVPPDTLPGGAYDRYVAELAAADEFSGVVVLSHRGRTVLSRSYGLADQEKGIANDEGVAFNLGSAVQPFASVAILQLAQQGKVRLADLVGTHLDGFATDVAERVRIHHLLTNPGLKQRGGGDLQRVFESREEVHAFYEEWTRQSELVAPPGSEGGTAQGAVPIIAQIVEAVTGTTYWDYVHEHVFGRCGMTGSAFYTRPEWLSDEHIAHSYMRQADGSRVDAVRNLDKGSVNEFILGKNPGRNFIDGAADGGFATAADLVRFGQALGDGTLLDRPYADMLLGAKFPQYQGKAGQPPPPPGAPEGFGTYGPPGRVLDGQWVVARAGGNAGSGANWTIYRDTGWVGVILSNYDDFPLIEMIQQENEAVTGFAEPPGGGGGG</sequence>
<name>A0ABT0ZWT6_9PSEU</name>
<evidence type="ECO:0000313" key="4">
    <source>
        <dbReference type="Proteomes" id="UP001165283"/>
    </source>
</evidence>
<dbReference type="Proteomes" id="UP001165283">
    <property type="component" value="Unassembled WGS sequence"/>
</dbReference>
<dbReference type="PROSITE" id="PS51318">
    <property type="entry name" value="TAT"/>
    <property type="match status" value="1"/>
</dbReference>
<evidence type="ECO:0000259" key="2">
    <source>
        <dbReference type="Pfam" id="PF00144"/>
    </source>
</evidence>
<dbReference type="SUPFAM" id="SSF56601">
    <property type="entry name" value="beta-lactamase/transpeptidase-like"/>
    <property type="match status" value="1"/>
</dbReference>
<keyword evidence="4" id="KW-1185">Reference proteome</keyword>
<dbReference type="EMBL" id="JAGSOV010000020">
    <property type="protein sequence ID" value="MCO1655212.1"/>
    <property type="molecule type" value="Genomic_DNA"/>
</dbReference>
<dbReference type="Pfam" id="PF00144">
    <property type="entry name" value="Beta-lactamase"/>
    <property type="match status" value="1"/>
</dbReference>
<dbReference type="Gene3D" id="3.40.710.10">
    <property type="entry name" value="DD-peptidase/beta-lactamase superfamily"/>
    <property type="match status" value="1"/>
</dbReference>
<dbReference type="GO" id="GO:0016787">
    <property type="term" value="F:hydrolase activity"/>
    <property type="evidence" value="ECO:0007669"/>
    <property type="project" value="UniProtKB-KW"/>
</dbReference>
<accession>A0ABT0ZWT6</accession>
<feature type="region of interest" description="Disordered" evidence="1">
    <location>
        <begin position="345"/>
        <end position="365"/>
    </location>
</feature>